<sequence>MKIVTVKGFVLLLLVILGISCQETKGWSEDDKNGFLKGCIGANNAKVSEEKATELCSCVLDKMMENYPTMIESQKMGVEDIKALAETCK</sequence>
<dbReference type="Proteomes" id="UP000185728">
    <property type="component" value="Unassembled WGS sequence"/>
</dbReference>
<organism evidence="1 2">
    <name type="scientific">Zobellia uliginosa</name>
    <dbReference type="NCBI Taxonomy" id="143224"/>
    <lineage>
        <taxon>Bacteria</taxon>
        <taxon>Pseudomonadati</taxon>
        <taxon>Bacteroidota</taxon>
        <taxon>Flavobacteriia</taxon>
        <taxon>Flavobacteriales</taxon>
        <taxon>Flavobacteriaceae</taxon>
        <taxon>Zobellia</taxon>
    </lineage>
</organism>
<comment type="caution">
    <text evidence="1">The sequence shown here is derived from an EMBL/GenBank/DDBJ whole genome shotgun (WGS) entry which is preliminary data.</text>
</comment>
<reference evidence="1 2" key="1">
    <citation type="submission" date="2017-01" db="EMBL/GenBank/DDBJ databases">
        <authorList>
            <person name="Varghese N."/>
            <person name="Submissions S."/>
        </authorList>
    </citation>
    <scope>NUCLEOTIDE SEQUENCE [LARGE SCALE GENOMIC DNA]</scope>
    <source>
        <strain evidence="1 2">DSM 2061</strain>
    </source>
</reference>
<keyword evidence="2" id="KW-1185">Reference proteome</keyword>
<protein>
    <recommendedName>
        <fullName evidence="3">Lipoprotein</fullName>
    </recommendedName>
</protein>
<proteinExistence type="predicted"/>
<dbReference type="PROSITE" id="PS51257">
    <property type="entry name" value="PROKAR_LIPOPROTEIN"/>
    <property type="match status" value="1"/>
</dbReference>
<dbReference type="EMBL" id="FTOB01000006">
    <property type="protein sequence ID" value="SIS97614.1"/>
    <property type="molecule type" value="Genomic_DNA"/>
</dbReference>
<accession>A0ABY1KZH5</accession>
<dbReference type="RefSeq" id="WP_076456508.1">
    <property type="nucleotide sequence ID" value="NZ_FTOB01000006.1"/>
</dbReference>
<evidence type="ECO:0000313" key="1">
    <source>
        <dbReference type="EMBL" id="SIS97614.1"/>
    </source>
</evidence>
<evidence type="ECO:0000313" key="2">
    <source>
        <dbReference type="Proteomes" id="UP000185728"/>
    </source>
</evidence>
<evidence type="ECO:0008006" key="3">
    <source>
        <dbReference type="Google" id="ProtNLM"/>
    </source>
</evidence>
<name>A0ABY1KZH5_9FLAO</name>
<gene>
    <name evidence="1" type="ORF">SAMN05421766_10619</name>
</gene>